<dbReference type="Proteomes" id="UP000770717">
    <property type="component" value="Unassembled WGS sequence"/>
</dbReference>
<gene>
    <name evidence="1" type="ORF">GDO78_002494</name>
</gene>
<organism evidence="1 2">
    <name type="scientific">Eleutherodactylus coqui</name>
    <name type="common">Puerto Rican coqui</name>
    <dbReference type="NCBI Taxonomy" id="57060"/>
    <lineage>
        <taxon>Eukaryota</taxon>
        <taxon>Metazoa</taxon>
        <taxon>Chordata</taxon>
        <taxon>Craniata</taxon>
        <taxon>Vertebrata</taxon>
        <taxon>Euteleostomi</taxon>
        <taxon>Amphibia</taxon>
        <taxon>Batrachia</taxon>
        <taxon>Anura</taxon>
        <taxon>Neobatrachia</taxon>
        <taxon>Hyloidea</taxon>
        <taxon>Eleutherodactylidae</taxon>
        <taxon>Eleutherodactylinae</taxon>
        <taxon>Eleutherodactylus</taxon>
        <taxon>Eleutherodactylus</taxon>
    </lineage>
</organism>
<name>A0A8J6EYE2_ELECQ</name>
<reference evidence="1" key="1">
    <citation type="thesis" date="2020" institute="ProQuest LLC" country="789 East Eisenhower Parkway, Ann Arbor, MI, USA">
        <title>Comparative Genomics and Chromosome Evolution.</title>
        <authorList>
            <person name="Mudd A.B."/>
        </authorList>
    </citation>
    <scope>NUCLEOTIDE SEQUENCE</scope>
    <source>
        <strain evidence="1">HN-11 Male</strain>
        <tissue evidence="1">Kidney and liver</tissue>
    </source>
</reference>
<dbReference type="OrthoDB" id="25402at2759"/>
<accession>A0A8J6EYE2</accession>
<evidence type="ECO:0000313" key="2">
    <source>
        <dbReference type="Proteomes" id="UP000770717"/>
    </source>
</evidence>
<comment type="caution">
    <text evidence="1">The sequence shown here is derived from an EMBL/GenBank/DDBJ whole genome shotgun (WGS) entry which is preliminary data.</text>
</comment>
<protein>
    <submittedName>
        <fullName evidence="1">Uncharacterized protein</fullName>
    </submittedName>
</protein>
<evidence type="ECO:0000313" key="1">
    <source>
        <dbReference type="EMBL" id="KAG9477120.1"/>
    </source>
</evidence>
<dbReference type="EMBL" id="WNTK01000010">
    <property type="protein sequence ID" value="KAG9477120.1"/>
    <property type="molecule type" value="Genomic_DNA"/>
</dbReference>
<keyword evidence="2" id="KW-1185">Reference proteome</keyword>
<proteinExistence type="predicted"/>
<dbReference type="AlphaFoldDB" id="A0A8J6EYE2"/>
<sequence>MCTASDTHPPSPLFTVVLCLQRQIQVISDTDDSHVHVKRPKGKRLHSAFAMEWRTASIACVIPGLGAIACDSQSPLVVVQGTMTALRYVQDILLPRVAFHEACFSREMHDCA</sequence>